<proteinExistence type="predicted"/>
<dbReference type="PROSITE" id="PS50878">
    <property type="entry name" value="RT_POL"/>
    <property type="match status" value="1"/>
</dbReference>
<dbReference type="GO" id="GO:0008270">
    <property type="term" value="F:zinc ion binding"/>
    <property type="evidence" value="ECO:0007669"/>
    <property type="project" value="UniProtKB-KW"/>
</dbReference>
<dbReference type="InterPro" id="IPR044730">
    <property type="entry name" value="RNase_H-like_dom_plant"/>
</dbReference>
<dbReference type="InterPro" id="IPR036691">
    <property type="entry name" value="Endo/exonu/phosph_ase_sf"/>
</dbReference>
<feature type="domain" description="CCHC-type" evidence="3">
    <location>
        <begin position="266"/>
        <end position="280"/>
    </location>
</feature>
<dbReference type="InterPro" id="IPR012337">
    <property type="entry name" value="RNaseH-like_sf"/>
</dbReference>
<dbReference type="InterPro" id="IPR025558">
    <property type="entry name" value="DUF4283"/>
</dbReference>
<dbReference type="SUPFAM" id="SSF53098">
    <property type="entry name" value="Ribonuclease H-like"/>
    <property type="match status" value="1"/>
</dbReference>
<dbReference type="InterPro" id="IPR026960">
    <property type="entry name" value="RVT-Znf"/>
</dbReference>
<keyword evidence="1" id="KW-0862">Zinc</keyword>
<dbReference type="Pfam" id="PF14111">
    <property type="entry name" value="DUF4283"/>
    <property type="match status" value="1"/>
</dbReference>
<name>Q2HX35_IPOBA</name>
<keyword evidence="1" id="KW-0479">Metal-binding</keyword>
<keyword evidence="1" id="KW-0863">Zinc-finger</keyword>
<dbReference type="Pfam" id="PF13456">
    <property type="entry name" value="RVT_3"/>
    <property type="match status" value="1"/>
</dbReference>
<dbReference type="SUPFAM" id="SSF56219">
    <property type="entry name" value="DNase I-like"/>
    <property type="match status" value="1"/>
</dbReference>
<dbReference type="GO" id="GO:0004523">
    <property type="term" value="F:RNA-DNA hybrid ribonuclease activity"/>
    <property type="evidence" value="ECO:0007669"/>
    <property type="project" value="InterPro"/>
</dbReference>
<dbReference type="CDD" id="cd06222">
    <property type="entry name" value="RNase_H_like"/>
    <property type="match status" value="1"/>
</dbReference>
<evidence type="ECO:0000259" key="3">
    <source>
        <dbReference type="PROSITE" id="PS50158"/>
    </source>
</evidence>
<dbReference type="Gene3D" id="3.30.420.10">
    <property type="entry name" value="Ribonuclease H-like superfamily/Ribonuclease H"/>
    <property type="match status" value="1"/>
</dbReference>
<dbReference type="CDD" id="cd01650">
    <property type="entry name" value="RT_nLTR_like"/>
    <property type="match status" value="1"/>
</dbReference>
<feature type="compositionally biased region" description="Polar residues" evidence="2">
    <location>
        <begin position="406"/>
        <end position="435"/>
    </location>
</feature>
<evidence type="ECO:0000259" key="4">
    <source>
        <dbReference type="PROSITE" id="PS50878"/>
    </source>
</evidence>
<dbReference type="Pfam" id="PF00078">
    <property type="entry name" value="RVT_1"/>
    <property type="match status" value="1"/>
</dbReference>
<dbReference type="SUPFAM" id="SSF56672">
    <property type="entry name" value="DNA/RNA polymerases"/>
    <property type="match status" value="1"/>
</dbReference>
<feature type="compositionally biased region" description="Polar residues" evidence="2">
    <location>
        <begin position="498"/>
        <end position="516"/>
    </location>
</feature>
<dbReference type="Pfam" id="PF03372">
    <property type="entry name" value="Exo_endo_phos"/>
    <property type="match status" value="1"/>
</dbReference>
<dbReference type="InterPro" id="IPR000477">
    <property type="entry name" value="RT_dom"/>
</dbReference>
<protein>
    <recommendedName>
        <fullName evidence="6">Reverse transcriptase</fullName>
    </recommendedName>
</protein>
<dbReference type="PANTHER" id="PTHR33116">
    <property type="entry name" value="REVERSE TRANSCRIPTASE ZINC-BINDING DOMAIN-CONTAINING PROTEIN-RELATED-RELATED"/>
    <property type="match status" value="1"/>
</dbReference>
<feature type="region of interest" description="Disordered" evidence="2">
    <location>
        <begin position="1"/>
        <end position="59"/>
    </location>
</feature>
<organism evidence="5">
    <name type="scientific">Ipomoea batatas</name>
    <name type="common">Sweet potato</name>
    <name type="synonym">Convolvulus batatas</name>
    <dbReference type="NCBI Taxonomy" id="4120"/>
    <lineage>
        <taxon>Eukaryota</taxon>
        <taxon>Viridiplantae</taxon>
        <taxon>Streptophyta</taxon>
        <taxon>Embryophyta</taxon>
        <taxon>Tracheophyta</taxon>
        <taxon>Spermatophyta</taxon>
        <taxon>Magnoliopsida</taxon>
        <taxon>eudicotyledons</taxon>
        <taxon>Gunneridae</taxon>
        <taxon>Pentapetalae</taxon>
        <taxon>asterids</taxon>
        <taxon>lamiids</taxon>
        <taxon>Solanales</taxon>
        <taxon>Convolvulaceae</taxon>
        <taxon>Ipomoeeae</taxon>
        <taxon>Ipomoea</taxon>
    </lineage>
</organism>
<dbReference type="InterPro" id="IPR002156">
    <property type="entry name" value="RNaseH_domain"/>
</dbReference>
<feature type="compositionally biased region" description="Polar residues" evidence="2">
    <location>
        <begin position="332"/>
        <end position="363"/>
    </location>
</feature>
<reference evidence="5" key="1">
    <citation type="journal article" date="2006" name="Plant Mol. Biol.">
        <title>A LINE-type retrotransposon active in meristem stem cells causes heritable transpositions in the sweet potato genome.</title>
        <authorList>
            <person name="Yamashita H."/>
            <person name="Tahara M."/>
        </authorList>
    </citation>
    <scope>NUCLEOTIDE SEQUENCE</scope>
</reference>
<feature type="region of interest" description="Disordered" evidence="2">
    <location>
        <begin position="284"/>
        <end position="483"/>
    </location>
</feature>
<feature type="region of interest" description="Disordered" evidence="2">
    <location>
        <begin position="498"/>
        <end position="521"/>
    </location>
</feature>
<sequence>MSSAAPAAPVVPPQDVTMTEEASPPRAAKKIRTTKRSFAEAVTDQSSFNTDERPQSDEYDWAFENPVVESDSEMDNQDDSDDRPVVKFSKALRQELCREWRMALIVKYLGKNLTANVLNQRAPSLWQLKGRVQIIDIGFGCFVMRFDDKKDYLHVLLDGPWRIFDNYLITQRWVPDFKPRTAKFQKMAVWVRLSELSMEYFRDDTIKAILENIGKPLGLDRTTMARERGRFARAAVEIDLDKPLVSEIWVMGDVQKVEYEGLHVVCFGCGVVGHREQACPLARPTAPETMATGSNTETAADTAEPQPAEGPADAVTQPAERRRYGPWMIVTRKQQATTNNPPRQQATNKPNQNNRNISQQHQRNTTTVNPTTNRFAALAEQQTTVSRNTRPKGKGKTSGEPAGSSKGKSPTPISQSVPAQQSFNPGSAPLANTSTRPSPSYSSGKRGGRGGSSRGRERASNRGASRGQPSTGAPAGHVGQIGGNSVFQFGSTPFIASCSSDGTGSPTNPAPSTSVTPGGGRWPNPPFRGCFLMRILSWNCRGIANSRVRRFVKDLLSTTKADALCLLEIRSSKAEKMIALASRLGLTNHFIVNPLGFAGGLLLLWKPALNLSVISHNSQAIHTLASHRLGNCFITFAYIRPNTFAKCGFWEYCKQLANSIQSPWMVVGDLNDIATSDEQWGSSSLNYTSLQNFVDAYSDCGLLDPGSSGPNFTWCRFIGNRVVQRRRLDRVLWNVSAQLTFPEAKVSVLPRLCSDHNPILFLDEAGNPPDRSLRPVRFEAAWLTSEDYKHIWKEATEREGSNLEDIIATATQKSLLWNRNVFGNIFNRKRKIENRILGIQRAWNYNTSVRLQDLEKRLLSELNEVLVQEETLWFQKARTDWIRNGDRNTTFYHRSALIKRNRNRVRFLKLQGAWTDDADLLTEHIINFFSTLFCRVDRDSQPPRQGLPMDFQIPRDQASTLLRRASLEEVKKAVFGMKKYGSPGPDGIPAVFYQQFWGEVGPAMTDMVNHAFENGSTYISQLQAFMTLIPKKDTPETAADFRPITLPNVSFKVISKVLVNRLRPIMSNIIGPHQNSFLPGRSTMDNVILTQEVVHSMNNPRRKKKQMILKVDLQKAYDSVSWDYLEETLEDFGFPRRLIDLILFSLQESSLAILWNGGRPPPFKPGRGLRQGDPLVPYLFNLVMERLAHDIQTRVNARTWKPVHITRGGTGISHLFFADDLMLFGEASEHQAQIMFDCLDSFSDASGLKVNFSKSLLFCSSNVNAGLKRAIGSILQVPVAESLGTYLGIPMLKERVSRNTFNAVIDKMRTKLSSWKASSLNMAGRRVLVQASLATVPTYTMQVMALPVSTCNEIDKTCRNFLWGHDTNTRKLHSVNWAEICKPRNEGGLGLRMARDFNRAFLTKMAWQIFSNIDKLWVKVLREKYVKNADFLHLQSQSNCSWGWRSIMKGKDVLAGAIKWNVGNGRKINFWNDWWVGDGPLASNTDCINQPHMTDIKVEDLTTSQRRWDTGALHNILPINMIDMVRATPIAINSEQEDFPSWPHSTTGMVTVSSAYSLIAGHDGDGRSHDWIWRATCTEKIKLFMWKIVKNGLMVNVERKRRGLADAASCPVCGEEDETLDHLFRRCLLAEACWDSAVPPLTFQTSNHLHMHSWMKAACSSQQKDGYGTNWSLIFPYILWNLWKARNRLVFDNNITAPSDILNRSFMESSEARCLLAKRTGLQTAFQTWVVWSPPAAGFTKLNSDGACKSHSHLASAGGLLRNENGLWVAGYTCNIGTANSFLAELWGLREGLLLAKNRGFTKLIAETDSEAVVQVLRKDGPVTPDASILVKDCKLLLDHFQEIKVTHILREGNQCADFLANLGQSSSWGTTILERPPDDLRIFLQRDAIGLASSRRR</sequence>
<dbReference type="InterPro" id="IPR043502">
    <property type="entry name" value="DNA/RNA_pol_sf"/>
</dbReference>
<evidence type="ECO:0000256" key="2">
    <source>
        <dbReference type="SAM" id="MobiDB-lite"/>
    </source>
</evidence>
<dbReference type="EMBL" id="AB231841">
    <property type="protein sequence ID" value="BAE79384.1"/>
    <property type="molecule type" value="Genomic_DNA"/>
</dbReference>
<accession>Q2HX35</accession>
<dbReference type="Pfam" id="PF13966">
    <property type="entry name" value="zf-RVT"/>
    <property type="match status" value="1"/>
</dbReference>
<dbReference type="Gene3D" id="3.60.10.10">
    <property type="entry name" value="Endonuclease/exonuclease/phosphatase"/>
    <property type="match status" value="1"/>
</dbReference>
<dbReference type="InterPro" id="IPR005135">
    <property type="entry name" value="Endo/exonuclease/phosphatase"/>
</dbReference>
<dbReference type="InterPro" id="IPR001878">
    <property type="entry name" value="Znf_CCHC"/>
</dbReference>
<dbReference type="PROSITE" id="PS50158">
    <property type="entry name" value="ZF_CCHC"/>
    <property type="match status" value="1"/>
</dbReference>
<evidence type="ECO:0000256" key="1">
    <source>
        <dbReference type="PROSITE-ProRule" id="PRU00047"/>
    </source>
</evidence>
<evidence type="ECO:0000313" key="5">
    <source>
        <dbReference type="EMBL" id="BAE79384.1"/>
    </source>
</evidence>
<dbReference type="PANTHER" id="PTHR33116:SF70">
    <property type="entry name" value="NON-LTR RETROELEMENT REVERSE TRANSCRIPTASE-LIKE PROTEIN"/>
    <property type="match status" value="1"/>
</dbReference>
<feature type="domain" description="Reverse transcriptase" evidence="4">
    <location>
        <begin position="1010"/>
        <end position="1291"/>
    </location>
</feature>
<dbReference type="InterPro" id="IPR036397">
    <property type="entry name" value="RNaseH_sf"/>
</dbReference>
<dbReference type="GO" id="GO:0003676">
    <property type="term" value="F:nucleic acid binding"/>
    <property type="evidence" value="ECO:0007669"/>
    <property type="project" value="InterPro"/>
</dbReference>
<evidence type="ECO:0008006" key="6">
    <source>
        <dbReference type="Google" id="ProtNLM"/>
    </source>
</evidence>
<feature type="compositionally biased region" description="Low complexity" evidence="2">
    <location>
        <begin position="364"/>
        <end position="373"/>
    </location>
</feature>